<keyword evidence="5" id="KW-1185">Reference proteome</keyword>
<dbReference type="SUPFAM" id="SSF160219">
    <property type="entry name" value="AMPKBI-like"/>
    <property type="match status" value="1"/>
</dbReference>
<dbReference type="SUPFAM" id="SSF81296">
    <property type="entry name" value="E set domains"/>
    <property type="match status" value="1"/>
</dbReference>
<organism evidence="4 5">
    <name type="scientific">Cephalotus follicularis</name>
    <name type="common">Albany pitcher plant</name>
    <dbReference type="NCBI Taxonomy" id="3775"/>
    <lineage>
        <taxon>Eukaryota</taxon>
        <taxon>Viridiplantae</taxon>
        <taxon>Streptophyta</taxon>
        <taxon>Embryophyta</taxon>
        <taxon>Tracheophyta</taxon>
        <taxon>Spermatophyta</taxon>
        <taxon>Magnoliopsida</taxon>
        <taxon>eudicotyledons</taxon>
        <taxon>Gunneridae</taxon>
        <taxon>Pentapetalae</taxon>
        <taxon>rosids</taxon>
        <taxon>fabids</taxon>
        <taxon>Oxalidales</taxon>
        <taxon>Cephalotaceae</taxon>
        <taxon>Cephalotus</taxon>
    </lineage>
</organism>
<gene>
    <name evidence="4" type="ORF">CFOL_v3_22657</name>
</gene>
<dbReference type="Pfam" id="PF04739">
    <property type="entry name" value="AMPKBI"/>
    <property type="match status" value="1"/>
</dbReference>
<feature type="region of interest" description="Disordered" evidence="2">
    <location>
        <begin position="200"/>
        <end position="228"/>
    </location>
</feature>
<evidence type="ECO:0000313" key="5">
    <source>
        <dbReference type="Proteomes" id="UP000187406"/>
    </source>
</evidence>
<dbReference type="PANTHER" id="PTHR46316:SF6">
    <property type="entry name" value="ASSOCIATION WITH THE SNF1 COMPLEX (ASC) DOMAIN-CONTAINING PROTEIN"/>
    <property type="match status" value="1"/>
</dbReference>
<feature type="region of interest" description="Disordered" evidence="2">
    <location>
        <begin position="1"/>
        <end position="22"/>
    </location>
</feature>
<dbReference type="AlphaFoldDB" id="A0A1Q3CGE4"/>
<evidence type="ECO:0000259" key="3">
    <source>
        <dbReference type="SMART" id="SM01010"/>
    </source>
</evidence>
<dbReference type="CDD" id="cd02859">
    <property type="entry name" value="E_set_AMPKbeta_like_N"/>
    <property type="match status" value="1"/>
</dbReference>
<dbReference type="InterPro" id="IPR013783">
    <property type="entry name" value="Ig-like_fold"/>
</dbReference>
<dbReference type="SMART" id="SM01010">
    <property type="entry name" value="AMPKBI"/>
    <property type="match status" value="1"/>
</dbReference>
<dbReference type="InterPro" id="IPR014756">
    <property type="entry name" value="Ig_E-set"/>
</dbReference>
<protein>
    <submittedName>
        <fullName evidence="4">AMPKBI domain-containing protein</fullName>
    </submittedName>
</protein>
<sequence>MVMGNASSRKDGEGSSGAKKSGFEGEEFYGQYMEFAEQSKGGGAHVSYHAQYPYLDRMVHSLPHSPAAYQPPLLFTPQVPVVPLPRPNEGMQVQTILQDTAYYEDAPSEEGIAAKIVWSYGGKQVLVFGTWDNWHNREPLHSFGNEFAIIKKLPSGVYHYRFVVDGQQRCAPDLPLECDDHGNAYNILDLQETVPEAPESLVDFESPPSPLSSYNNEPLNDGDFSKNPPDLPPQLKITLLNEPSLTMVSQQFLPRPQHSTLEHIYIQNYDSGHLVALGTTYRFRQKYVTVELYRPSRR</sequence>
<accession>A0A1Q3CGE4</accession>
<dbReference type="InterPro" id="IPR032640">
    <property type="entry name" value="AMPK1_CBM"/>
</dbReference>
<dbReference type="STRING" id="3775.A0A1Q3CGE4"/>
<dbReference type="Gene3D" id="6.20.250.60">
    <property type="match status" value="1"/>
</dbReference>
<dbReference type="InterPro" id="IPR006828">
    <property type="entry name" value="ASC_dom"/>
</dbReference>
<dbReference type="EMBL" id="BDDD01001929">
    <property type="protein sequence ID" value="GAV79192.1"/>
    <property type="molecule type" value="Genomic_DNA"/>
</dbReference>
<dbReference type="InterPro" id="IPR043554">
    <property type="entry name" value="KINB"/>
</dbReference>
<evidence type="ECO:0000313" key="4">
    <source>
        <dbReference type="EMBL" id="GAV79192.1"/>
    </source>
</evidence>
<dbReference type="InterPro" id="IPR037256">
    <property type="entry name" value="ASC_dom_sf"/>
</dbReference>
<dbReference type="PANTHER" id="PTHR46316">
    <property type="entry name" value="SNF1-RELATED PROTEIN KINASE REGULATORY SUBUNIT BETA-1"/>
    <property type="match status" value="1"/>
</dbReference>
<name>A0A1Q3CGE4_CEPFO</name>
<dbReference type="Gene3D" id="2.60.40.10">
    <property type="entry name" value="Immunoglobulins"/>
    <property type="match status" value="1"/>
</dbReference>
<reference evidence="5" key="1">
    <citation type="submission" date="2016-04" db="EMBL/GenBank/DDBJ databases">
        <title>Cephalotus genome sequencing.</title>
        <authorList>
            <person name="Fukushima K."/>
            <person name="Hasebe M."/>
            <person name="Fang X."/>
        </authorList>
    </citation>
    <scope>NUCLEOTIDE SEQUENCE [LARGE SCALE GENOMIC DNA]</scope>
    <source>
        <strain evidence="5">cv. St1</strain>
    </source>
</reference>
<dbReference type="InParanoid" id="A0A1Q3CGE4"/>
<comment type="caution">
    <text evidence="4">The sequence shown here is derived from an EMBL/GenBank/DDBJ whole genome shotgun (WGS) entry which is preliminary data.</text>
</comment>
<feature type="domain" description="Association with the SNF1 complex (ASC)" evidence="3">
    <location>
        <begin position="207"/>
        <end position="296"/>
    </location>
</feature>
<dbReference type="Proteomes" id="UP000187406">
    <property type="component" value="Unassembled WGS sequence"/>
</dbReference>
<comment type="similarity">
    <text evidence="1">Belongs to the 5'-AMP-activated protein kinase beta subunit family.</text>
</comment>
<dbReference type="OrthoDB" id="531008at2759"/>
<evidence type="ECO:0000256" key="1">
    <source>
        <dbReference type="ARBA" id="ARBA00010926"/>
    </source>
</evidence>
<proteinExistence type="inferred from homology"/>
<dbReference type="GO" id="GO:0009507">
    <property type="term" value="C:chloroplast"/>
    <property type="evidence" value="ECO:0007669"/>
    <property type="project" value="UniProtKB-ARBA"/>
</dbReference>
<dbReference type="Pfam" id="PF16561">
    <property type="entry name" value="AMPK1_CBM"/>
    <property type="match status" value="1"/>
</dbReference>
<evidence type="ECO:0000256" key="2">
    <source>
        <dbReference type="SAM" id="MobiDB-lite"/>
    </source>
</evidence>